<evidence type="ECO:0000313" key="5">
    <source>
        <dbReference type="EMBL" id="GIU42918.1"/>
    </source>
</evidence>
<evidence type="ECO:0000256" key="3">
    <source>
        <dbReference type="ARBA" id="ARBA00023136"/>
    </source>
</evidence>
<evidence type="ECO:0000256" key="2">
    <source>
        <dbReference type="ARBA" id="ARBA00022729"/>
    </source>
</evidence>
<evidence type="ECO:0000256" key="4">
    <source>
        <dbReference type="SAM" id="SignalP"/>
    </source>
</evidence>
<name>A0ABQ4P609_9GAMM</name>
<dbReference type="PANTHER" id="PTHR30332:SF24">
    <property type="entry name" value="SECRETIN GSPD-RELATED"/>
    <property type="match status" value="1"/>
</dbReference>
<dbReference type="EMBL" id="BPEY01000012">
    <property type="protein sequence ID" value="GIU42918.1"/>
    <property type="molecule type" value="Genomic_DNA"/>
</dbReference>
<dbReference type="PANTHER" id="PTHR30332">
    <property type="entry name" value="PROBABLE GENERAL SECRETION PATHWAY PROTEIN D"/>
    <property type="match status" value="1"/>
</dbReference>
<dbReference type="RefSeq" id="WP_220780144.1">
    <property type="nucleotide sequence ID" value="NZ_BPEY01000012.1"/>
</dbReference>
<feature type="chain" id="PRO_5046968333" description="Type II and III secretion system protein" evidence="4">
    <location>
        <begin position="27"/>
        <end position="490"/>
    </location>
</feature>
<dbReference type="InterPro" id="IPR050810">
    <property type="entry name" value="Bact_Secretion_Sys_Channel"/>
</dbReference>
<reference evidence="5" key="1">
    <citation type="submission" date="2021-05" db="EMBL/GenBank/DDBJ databases">
        <title>Molecular characterization for Shewanella algae harboring chromosomal blaOXA-55-like strains isolated from clinical and environment sample.</title>
        <authorList>
            <person name="Ohama Y."/>
            <person name="Aoki K."/>
            <person name="Harada S."/>
            <person name="Moriya K."/>
            <person name="Ishii Y."/>
            <person name="Tateda K."/>
        </authorList>
    </citation>
    <scope>NUCLEOTIDE SEQUENCE</scope>
    <source>
        <strain evidence="5">JCM 11563</strain>
    </source>
</reference>
<dbReference type="Proteomes" id="UP000887104">
    <property type="component" value="Unassembled WGS sequence"/>
</dbReference>
<keyword evidence="3" id="KW-0472">Membrane</keyword>
<accession>A0ABQ4P609</accession>
<keyword evidence="2 4" id="KW-0732">Signal</keyword>
<protein>
    <recommendedName>
        <fullName evidence="7">Type II and III secretion system protein</fullName>
    </recommendedName>
</protein>
<evidence type="ECO:0000313" key="6">
    <source>
        <dbReference type="Proteomes" id="UP000887104"/>
    </source>
</evidence>
<dbReference type="PROSITE" id="PS51257">
    <property type="entry name" value="PROKAR_LIPOPROTEIN"/>
    <property type="match status" value="1"/>
</dbReference>
<sequence>MPKMKFTAKYIVGSLLLAASVSGCVSQDYTDTKAEVAETQSKIAALTPALELNHVSVITKPPVIVTPLIKKNEIKWLNKSVKIHVNRLPLSQVLSDVMRGVDADIWYDNDVNSNQFVSLSANSSRQNVLNLLGSQTGYGFVATQDKVEVRRYLSETFKIHIPVGVVSAQQGSKGAASSGNDATKVEGQFISTTLSNVDVVGEVTKAIEAVLKSNEEDGELVGGVESVSSLSSFIVRTTPDRMRQVRQIVKQYQAELEKQVVLNIQILEFRSNLGKDRGIDWNILKDIGDGTLQFVIPGTTTAAATNGFGMAFQGSGKWDGTTAFIKALEQQGSVSTETPINIQTLSNQPGRLSQTLTTPFLSDIKVNTTDNSSDTETTRGSVSEGVDVFVSANIQQDHVWLRIAGSLTKIAADTTEEVKDTKLRFISTRNVDLSFTNKLRYGQTVVIGSIKQQTTGANKSASFGIDGLGSQATNNETVETLILLTPRRVR</sequence>
<keyword evidence="6" id="KW-1185">Reference proteome</keyword>
<gene>
    <name evidence="5" type="ORF">TUM4438_10620</name>
</gene>
<proteinExistence type="predicted"/>
<organism evidence="5 6">
    <name type="scientific">Shewanella sairae</name>
    <dbReference type="NCBI Taxonomy" id="190310"/>
    <lineage>
        <taxon>Bacteria</taxon>
        <taxon>Pseudomonadati</taxon>
        <taxon>Pseudomonadota</taxon>
        <taxon>Gammaproteobacteria</taxon>
        <taxon>Alteromonadales</taxon>
        <taxon>Shewanellaceae</taxon>
        <taxon>Shewanella</taxon>
    </lineage>
</organism>
<feature type="signal peptide" evidence="4">
    <location>
        <begin position="1"/>
        <end position="26"/>
    </location>
</feature>
<evidence type="ECO:0000256" key="1">
    <source>
        <dbReference type="ARBA" id="ARBA00004370"/>
    </source>
</evidence>
<comment type="subcellular location">
    <subcellularLocation>
        <location evidence="1">Membrane</location>
    </subcellularLocation>
</comment>
<evidence type="ECO:0008006" key="7">
    <source>
        <dbReference type="Google" id="ProtNLM"/>
    </source>
</evidence>
<comment type="caution">
    <text evidence="5">The sequence shown here is derived from an EMBL/GenBank/DDBJ whole genome shotgun (WGS) entry which is preliminary data.</text>
</comment>